<dbReference type="GO" id="GO:0006508">
    <property type="term" value="P:proteolysis"/>
    <property type="evidence" value="ECO:0007669"/>
    <property type="project" value="InterPro"/>
</dbReference>
<dbReference type="GO" id="GO:0008236">
    <property type="term" value="F:serine-type peptidase activity"/>
    <property type="evidence" value="ECO:0007669"/>
    <property type="project" value="InterPro"/>
</dbReference>
<name>A0A1F4U4C3_UNCSA</name>
<evidence type="ECO:0000313" key="5">
    <source>
        <dbReference type="Proteomes" id="UP000179242"/>
    </source>
</evidence>
<keyword evidence="1" id="KW-0378">Hydrolase</keyword>
<dbReference type="Proteomes" id="UP000179242">
    <property type="component" value="Unassembled WGS sequence"/>
</dbReference>
<dbReference type="GO" id="GO:0052689">
    <property type="term" value="F:carboxylic ester hydrolase activity"/>
    <property type="evidence" value="ECO:0007669"/>
    <property type="project" value="UniProtKB-ARBA"/>
</dbReference>
<sequence>MQFDGRDIQIKEVLSRQKNYTRYLITYKSGDLTVSGIMNLPKGEGPFPVLILCHGYIDPKYYTVGRGLKREQDYFANGGYIVIHPDYRNHGLSDKDPQSTDHFRLGYVEDVINAVYAVRSSDKKYFDKKNIGMLGHSLGGGIALNIAVTKPDLVKAIVLYAPVSADYRDNYNKWGRARNPELAEEKDWKFWDELSAINYVKNINAPILLQHGVLDESCDVKWSDRLAKALKDEGKNIVYNRYPVEKHEFIRDWPVFMKRNVEFFDKYLKAN</sequence>
<proteinExistence type="inferred from homology"/>
<comment type="similarity">
    <text evidence="2">Belongs to the AB hydrolase superfamily. FUS2 hydrolase family.</text>
</comment>
<reference evidence="4 5" key="1">
    <citation type="journal article" date="2016" name="Nat. Commun.">
        <title>Thousands of microbial genomes shed light on interconnected biogeochemical processes in an aquifer system.</title>
        <authorList>
            <person name="Anantharaman K."/>
            <person name="Brown C.T."/>
            <person name="Hug L.A."/>
            <person name="Sharon I."/>
            <person name="Castelle C.J."/>
            <person name="Probst A.J."/>
            <person name="Thomas B.C."/>
            <person name="Singh A."/>
            <person name="Wilkins M.J."/>
            <person name="Karaoz U."/>
            <person name="Brodie E.L."/>
            <person name="Williams K.H."/>
            <person name="Hubbard S.S."/>
            <person name="Banfield J.F."/>
        </authorList>
    </citation>
    <scope>NUCLEOTIDE SEQUENCE [LARGE SCALE GENOMIC DNA]</scope>
</reference>
<protein>
    <recommendedName>
        <fullName evidence="3">Peptidase S9 prolyl oligopeptidase catalytic domain-containing protein</fullName>
    </recommendedName>
</protein>
<dbReference type="PANTHER" id="PTHR22946">
    <property type="entry name" value="DIENELACTONE HYDROLASE DOMAIN-CONTAINING PROTEIN-RELATED"/>
    <property type="match status" value="1"/>
</dbReference>
<dbReference type="InterPro" id="IPR029058">
    <property type="entry name" value="AB_hydrolase_fold"/>
</dbReference>
<dbReference type="Gene3D" id="3.40.50.1820">
    <property type="entry name" value="alpha/beta hydrolase"/>
    <property type="match status" value="1"/>
</dbReference>
<dbReference type="InterPro" id="IPR000073">
    <property type="entry name" value="AB_hydrolase_1"/>
</dbReference>
<dbReference type="InterPro" id="IPR001375">
    <property type="entry name" value="Peptidase_S9_cat"/>
</dbReference>
<dbReference type="EMBL" id="MEUJ01000006">
    <property type="protein sequence ID" value="OGC39707.1"/>
    <property type="molecule type" value="Genomic_DNA"/>
</dbReference>
<dbReference type="InterPro" id="IPR050261">
    <property type="entry name" value="FrsA_esterase"/>
</dbReference>
<dbReference type="PANTHER" id="PTHR22946:SF9">
    <property type="entry name" value="POLYKETIDE TRANSFERASE AF380"/>
    <property type="match status" value="1"/>
</dbReference>
<dbReference type="PRINTS" id="PR00111">
    <property type="entry name" value="ABHYDROLASE"/>
</dbReference>
<evidence type="ECO:0000256" key="1">
    <source>
        <dbReference type="ARBA" id="ARBA00022801"/>
    </source>
</evidence>
<dbReference type="AlphaFoldDB" id="A0A1F4U4C3"/>
<dbReference type="SUPFAM" id="SSF53474">
    <property type="entry name" value="alpha/beta-Hydrolases"/>
    <property type="match status" value="1"/>
</dbReference>
<comment type="caution">
    <text evidence="4">The sequence shown here is derived from an EMBL/GenBank/DDBJ whole genome shotgun (WGS) entry which is preliminary data.</text>
</comment>
<feature type="domain" description="Peptidase S9 prolyl oligopeptidase catalytic" evidence="3">
    <location>
        <begin position="70"/>
        <end position="269"/>
    </location>
</feature>
<dbReference type="Pfam" id="PF00326">
    <property type="entry name" value="Peptidase_S9"/>
    <property type="match status" value="1"/>
</dbReference>
<accession>A0A1F4U4C3</accession>
<organism evidence="4 5">
    <name type="scientific">candidate division WOR-1 bacterium RIFOXYC2_FULL_46_14</name>
    <dbReference type="NCBI Taxonomy" id="1802587"/>
    <lineage>
        <taxon>Bacteria</taxon>
        <taxon>Bacillati</taxon>
        <taxon>Saganbacteria</taxon>
    </lineage>
</organism>
<evidence type="ECO:0000256" key="2">
    <source>
        <dbReference type="ARBA" id="ARBA00038115"/>
    </source>
</evidence>
<evidence type="ECO:0000313" key="4">
    <source>
        <dbReference type="EMBL" id="OGC39707.1"/>
    </source>
</evidence>
<gene>
    <name evidence="4" type="ORF">A2438_06955</name>
</gene>
<evidence type="ECO:0000259" key="3">
    <source>
        <dbReference type="Pfam" id="PF00326"/>
    </source>
</evidence>